<gene>
    <name evidence="3" type="ORF">P4T90_02440</name>
</gene>
<dbReference type="RefSeq" id="WP_066264489.1">
    <property type="nucleotide sequence ID" value="NZ_JARMAB010000004.1"/>
</dbReference>
<comment type="caution">
    <text evidence="3">The sequence shown here is derived from an EMBL/GenBank/DDBJ whole genome shotgun (WGS) entry which is preliminary data.</text>
</comment>
<dbReference type="Proteomes" id="UP001341444">
    <property type="component" value="Unassembled WGS sequence"/>
</dbReference>
<name>A0ABU6MFX9_9BACI</name>
<protein>
    <recommendedName>
        <fullName evidence="2">Cyanophage baseplate Pam3 plug gp18 domain-containing protein</fullName>
    </recommendedName>
</protein>
<proteinExistence type="predicted"/>
<organism evidence="3 4">
    <name type="scientific">Heyndrickxia acidicola</name>
    <dbReference type="NCBI Taxonomy" id="209389"/>
    <lineage>
        <taxon>Bacteria</taxon>
        <taxon>Bacillati</taxon>
        <taxon>Bacillota</taxon>
        <taxon>Bacilli</taxon>
        <taxon>Bacillales</taxon>
        <taxon>Bacillaceae</taxon>
        <taxon>Heyndrickxia</taxon>
    </lineage>
</organism>
<evidence type="ECO:0000259" key="2">
    <source>
        <dbReference type="Pfam" id="PF22479"/>
    </source>
</evidence>
<accession>A0ABU6MFX9</accession>
<reference evidence="3 4" key="1">
    <citation type="submission" date="2023-03" db="EMBL/GenBank/DDBJ databases">
        <title>Bacillus Genome Sequencing.</title>
        <authorList>
            <person name="Dunlap C."/>
        </authorList>
    </citation>
    <scope>NUCLEOTIDE SEQUENCE [LARGE SCALE GENOMIC DNA]</scope>
    <source>
        <strain evidence="3 4">B-23453</strain>
    </source>
</reference>
<sequence>MAKRNYIDFDKEEVPVIFDIELAEDTYTMGINYNQTNDFFSVDLWDIDGNVIVLGEKMMLNRPLFEDIVDERLPAPTLTAMDEAGNEKRVTYENFGVTVFLFVDDIGDPSEEPNVDDYDTNDNLNGDDPNVD</sequence>
<evidence type="ECO:0000313" key="3">
    <source>
        <dbReference type="EMBL" id="MED1201945.1"/>
    </source>
</evidence>
<evidence type="ECO:0000313" key="4">
    <source>
        <dbReference type="Proteomes" id="UP001341444"/>
    </source>
</evidence>
<feature type="region of interest" description="Disordered" evidence="1">
    <location>
        <begin position="108"/>
        <end position="132"/>
    </location>
</feature>
<dbReference type="Pfam" id="PF22479">
    <property type="entry name" value="Pam3_gp18"/>
    <property type="match status" value="1"/>
</dbReference>
<feature type="compositionally biased region" description="Acidic residues" evidence="1">
    <location>
        <begin position="108"/>
        <end position="120"/>
    </location>
</feature>
<dbReference type="EMBL" id="JARMAB010000004">
    <property type="protein sequence ID" value="MED1201945.1"/>
    <property type="molecule type" value="Genomic_DNA"/>
</dbReference>
<dbReference type="InterPro" id="IPR054252">
    <property type="entry name" value="Pam3_gp18"/>
</dbReference>
<keyword evidence="4" id="KW-1185">Reference proteome</keyword>
<evidence type="ECO:0000256" key="1">
    <source>
        <dbReference type="SAM" id="MobiDB-lite"/>
    </source>
</evidence>
<feature type="domain" description="Cyanophage baseplate Pam3 plug gp18" evidence="2">
    <location>
        <begin position="5"/>
        <end position="105"/>
    </location>
</feature>